<evidence type="ECO:0000313" key="1">
    <source>
        <dbReference type="EMBL" id="MDE1454151.1"/>
    </source>
</evidence>
<dbReference type="AlphaFoldDB" id="A0AAW6KK87"/>
<dbReference type="RefSeq" id="WP_065643883.1">
    <property type="nucleotide sequence ID" value="NZ_AP025342.1"/>
</dbReference>
<comment type="caution">
    <text evidence="1">The sequence shown here is derived from an EMBL/GenBank/DDBJ whole genome shotgun (WGS) entry which is preliminary data.</text>
</comment>
<dbReference type="InterPro" id="IPR011990">
    <property type="entry name" value="TPR-like_helical_dom_sf"/>
</dbReference>
<organism evidence="1 2">
    <name type="scientific">Bacillus paralicheniformis</name>
    <dbReference type="NCBI Taxonomy" id="1648923"/>
    <lineage>
        <taxon>Bacteria</taxon>
        <taxon>Bacillati</taxon>
        <taxon>Bacillota</taxon>
        <taxon>Bacilli</taxon>
        <taxon>Bacillales</taxon>
        <taxon>Bacillaceae</taxon>
        <taxon>Bacillus</taxon>
    </lineage>
</organism>
<reference evidence="1" key="1">
    <citation type="submission" date="2022-12" db="EMBL/GenBank/DDBJ databases">
        <title>Draft Genome Sequences of Bacillus licheniformis and Bacillus paralicheniformis strains isolated from Irish skim milk powders.</title>
        <authorList>
            <person name="Lourenco A."/>
            <person name="Li F."/>
            <person name="Geraldine D."/>
            <person name="Tobin J.T."/>
            <person name="Butler F."/>
            <person name="Jordan K."/>
            <person name="Obrien T."/>
        </authorList>
    </citation>
    <scope>NUCLEOTIDE SEQUENCE</scope>
    <source>
        <strain evidence="1">3370</strain>
    </source>
</reference>
<protein>
    <submittedName>
        <fullName evidence="1">Uncharacterized protein</fullName>
    </submittedName>
</protein>
<accession>A0AAW6KK87</accession>
<evidence type="ECO:0000313" key="2">
    <source>
        <dbReference type="Proteomes" id="UP001216709"/>
    </source>
</evidence>
<name>A0AAW6KK87_9BACI</name>
<proteinExistence type="predicted"/>
<dbReference type="Proteomes" id="UP001216709">
    <property type="component" value="Unassembled WGS sequence"/>
</dbReference>
<dbReference type="Gene3D" id="1.25.40.10">
    <property type="entry name" value="Tetratricopeptide repeat domain"/>
    <property type="match status" value="1"/>
</dbReference>
<dbReference type="EMBL" id="JARAFO010000091">
    <property type="protein sequence ID" value="MDE1454151.1"/>
    <property type="molecule type" value="Genomic_DNA"/>
</dbReference>
<gene>
    <name evidence="1" type="ORF">PVN32_18485</name>
</gene>
<sequence>MTQIHFKQKNKKKAQLFFDEGCEHSNEVGDSIYSLKFEFLKGLYLDGPDTKKIDRCLLHLESKKMFPDVEDMSLDVDKYYHENECFEMSSLYFLKVEEARKQTQLGLYDLSFIIIKALFECPVQFNTMKSPSCQPFESLLGRFKCKEANPWYIRVCLFYHFPLARLCIFNHFGGGFFNRQQLSI</sequence>